<keyword evidence="3" id="KW-1185">Reference proteome</keyword>
<dbReference type="OrthoDB" id="266321at2759"/>
<evidence type="ECO:0000313" key="3">
    <source>
        <dbReference type="Proteomes" id="UP000037923"/>
    </source>
</evidence>
<dbReference type="RefSeq" id="XP_015652642.1">
    <property type="nucleotide sequence ID" value="XM_015808929.1"/>
</dbReference>
<feature type="region of interest" description="Disordered" evidence="1">
    <location>
        <begin position="1"/>
        <end position="95"/>
    </location>
</feature>
<sequence length="815" mass="87849">MFRWTAGTKARADRAARQHGLGGGPGRLLLASRPLHTAPRSCASPLATKAKAEPRRAPSGAHKTVSDDLHETRSEIAAETERGAPAEEANRTQKQATSDVLFTTTTRESQTAVDAAASLPEVQQQITPPPTAAACRPPSLSEERHDETLCSPHASTATCVSSPVLTLPLSLPPSRSPQAPPANAAKNGQPFVSLSSRSHADRLVRAMMNAAQNERKRRRGHDRGSHSHHHSRVADFSGKTSSIVRGDPVDGDASETDVCSVEQGSSSRSSSVAHSLASETAMDTYGVLQRLRQRVEAEERQQHRLPHSESIRPAETVRGKSHRYATKQHNRNDAPLQATKHCSSIRGSTYAAPPPVVSVDCVSVQLPLRGRAQTPSYATSSWTTSTVTAAGSTSCPRVEGQRRRPASFVSSQQQPASANRVDGVASVKTWCSRSTGGRGEWTSIPIAQGGASWEAGVVEVAVDAQHHHRPERGNNVSCSISECGESVVPVDMSLFQEAAAVRTGSFSSDPFKEMGSCPPMCFPGGTDQLNSTRDAPSVNHFDFDDRPLDWSPQQASAFQDASHFAGKGRQGTHLWAMPLAEAERWAGGASSFSPYPPTRDAVSPEAIPSNWPLPPAASTSAKCFAWNTERGAAADTPGLEVAFPYPHTVNPACTPPSSFLWLPSSSSPQNANTADVCRYESRELPEYGEAWPSAAAALTSASSRGIAPWAPAPPRHGAHPHQRQPWFSQDHPPQPQKRMSPFPLFVPQPQHNAPNPTQARITGRAAQRGGVGQQRRQQRQAPPRALNGTTERCRRFWERCRHPPDVHQPHPSPFD</sequence>
<dbReference type="EMBL" id="LGTL01000031">
    <property type="protein sequence ID" value="KPA74203.1"/>
    <property type="molecule type" value="Genomic_DNA"/>
</dbReference>
<feature type="compositionally biased region" description="Polar residues" evidence="1">
    <location>
        <begin position="408"/>
        <end position="417"/>
    </location>
</feature>
<feature type="region of interest" description="Disordered" evidence="1">
    <location>
        <begin position="705"/>
        <end position="791"/>
    </location>
</feature>
<feature type="region of interest" description="Disordered" evidence="1">
    <location>
        <begin position="211"/>
        <end position="277"/>
    </location>
</feature>
<dbReference type="VEuPathDB" id="TriTrypDB:LpyrH10_31_1110"/>
<feature type="compositionally biased region" description="Basic and acidic residues" evidence="1">
    <location>
        <begin position="64"/>
        <end position="91"/>
    </location>
</feature>
<gene>
    <name evidence="2" type="ORF">ABB37_09457</name>
</gene>
<feature type="compositionally biased region" description="Pro residues" evidence="1">
    <location>
        <begin position="170"/>
        <end position="180"/>
    </location>
</feature>
<dbReference type="AlphaFoldDB" id="A0A0M9FQZ7"/>
<organism evidence="2 3">
    <name type="scientific">Leptomonas pyrrhocoris</name>
    <name type="common">Firebug parasite</name>
    <dbReference type="NCBI Taxonomy" id="157538"/>
    <lineage>
        <taxon>Eukaryota</taxon>
        <taxon>Discoba</taxon>
        <taxon>Euglenozoa</taxon>
        <taxon>Kinetoplastea</taxon>
        <taxon>Metakinetoplastina</taxon>
        <taxon>Trypanosomatida</taxon>
        <taxon>Trypanosomatidae</taxon>
        <taxon>Leishmaniinae</taxon>
        <taxon>Leptomonas</taxon>
    </lineage>
</organism>
<proteinExistence type="predicted"/>
<evidence type="ECO:0000256" key="1">
    <source>
        <dbReference type="SAM" id="MobiDB-lite"/>
    </source>
</evidence>
<evidence type="ECO:0000313" key="2">
    <source>
        <dbReference type="EMBL" id="KPA74203.1"/>
    </source>
</evidence>
<dbReference type="OMA" id="CHRDNAS"/>
<comment type="caution">
    <text evidence="2">The sequence shown here is derived from an EMBL/GenBank/DDBJ whole genome shotgun (WGS) entry which is preliminary data.</text>
</comment>
<dbReference type="GeneID" id="26909740"/>
<name>A0A0M9FQZ7_LEPPY</name>
<feature type="compositionally biased region" description="Low complexity" evidence="1">
    <location>
        <begin position="763"/>
        <end position="785"/>
    </location>
</feature>
<feature type="region of interest" description="Disordered" evidence="1">
    <location>
        <begin position="170"/>
        <end position="190"/>
    </location>
</feature>
<dbReference type="Proteomes" id="UP000037923">
    <property type="component" value="Unassembled WGS sequence"/>
</dbReference>
<feature type="compositionally biased region" description="Polar residues" evidence="1">
    <location>
        <begin position="749"/>
        <end position="760"/>
    </location>
</feature>
<protein>
    <submittedName>
        <fullName evidence="2">Uncharacterized protein</fullName>
    </submittedName>
</protein>
<accession>A0A0M9FQZ7</accession>
<reference evidence="2 3" key="1">
    <citation type="submission" date="2015-07" db="EMBL/GenBank/DDBJ databases">
        <title>High-quality genome of monoxenous trypanosomatid Leptomonas pyrrhocoris.</title>
        <authorList>
            <person name="Flegontov P."/>
            <person name="Butenko A."/>
            <person name="Firsov S."/>
            <person name="Vlcek C."/>
            <person name="Logacheva M.D."/>
            <person name="Field M."/>
            <person name="Filatov D."/>
            <person name="Flegontova O."/>
            <person name="Gerasimov E."/>
            <person name="Jackson A.P."/>
            <person name="Kelly S."/>
            <person name="Opperdoes F."/>
            <person name="O'Reilly A."/>
            <person name="Votypka J."/>
            <person name="Yurchenko V."/>
            <person name="Lukes J."/>
        </authorList>
    </citation>
    <scope>NUCLEOTIDE SEQUENCE [LARGE SCALE GENOMIC DNA]</scope>
    <source>
        <strain evidence="2">H10</strain>
    </source>
</reference>
<feature type="compositionally biased region" description="Basic residues" evidence="1">
    <location>
        <begin position="215"/>
        <end position="231"/>
    </location>
</feature>
<feature type="compositionally biased region" description="Low complexity" evidence="1">
    <location>
        <begin position="260"/>
        <end position="277"/>
    </location>
</feature>
<feature type="region of interest" description="Disordered" evidence="1">
    <location>
        <begin position="390"/>
        <end position="420"/>
    </location>
</feature>